<gene>
    <name evidence="18" type="ORF">Goari_009625</name>
</gene>
<keyword evidence="5 16" id="KW-0575">Peroxidase</keyword>
<dbReference type="InterPro" id="IPR010255">
    <property type="entry name" value="Haem_peroxidase_sf"/>
</dbReference>
<evidence type="ECO:0000313" key="19">
    <source>
        <dbReference type="Proteomes" id="UP000593577"/>
    </source>
</evidence>
<feature type="binding site" evidence="12">
    <location>
        <position position="163"/>
    </location>
    <ligand>
        <name>substrate</name>
    </ligand>
</feature>
<evidence type="ECO:0000256" key="7">
    <source>
        <dbReference type="ARBA" id="ARBA00022723"/>
    </source>
</evidence>
<feature type="binding site" evidence="13">
    <location>
        <position position="73"/>
    </location>
    <ligand>
        <name>Ca(2+)</name>
        <dbReference type="ChEBI" id="CHEBI:29108"/>
        <label>1</label>
    </ligand>
</feature>
<keyword evidence="6 16" id="KW-0349">Heme</keyword>
<dbReference type="CDD" id="cd00693">
    <property type="entry name" value="secretory_peroxidase"/>
    <property type="match status" value="1"/>
</dbReference>
<dbReference type="GO" id="GO:0046872">
    <property type="term" value="F:metal ion binding"/>
    <property type="evidence" value="ECO:0007669"/>
    <property type="project" value="UniProtKB-UniRule"/>
</dbReference>
<dbReference type="GO" id="GO:0140825">
    <property type="term" value="F:lactoperoxidase activity"/>
    <property type="evidence" value="ECO:0007669"/>
    <property type="project" value="UniProtKB-EC"/>
</dbReference>
<dbReference type="EMBL" id="JABFAA010000009">
    <property type="protein sequence ID" value="MBA0692034.1"/>
    <property type="molecule type" value="Genomic_DNA"/>
</dbReference>
<comment type="catalytic activity">
    <reaction evidence="1 16">
        <text>2 a phenolic donor + H2O2 = 2 a phenolic radical donor + 2 H2O</text>
        <dbReference type="Rhea" id="RHEA:56136"/>
        <dbReference type="ChEBI" id="CHEBI:15377"/>
        <dbReference type="ChEBI" id="CHEBI:16240"/>
        <dbReference type="ChEBI" id="CHEBI:139520"/>
        <dbReference type="ChEBI" id="CHEBI:139521"/>
        <dbReference type="EC" id="1.11.1.7"/>
    </reaction>
</comment>
<dbReference type="PRINTS" id="PR00458">
    <property type="entry name" value="PEROXIDASE"/>
</dbReference>
<dbReference type="PANTHER" id="PTHR31388:SF147">
    <property type="entry name" value="PEROXIDASE 58"/>
    <property type="match status" value="1"/>
</dbReference>
<dbReference type="PROSITE" id="PS50873">
    <property type="entry name" value="PEROXIDASE_4"/>
    <property type="match status" value="1"/>
</dbReference>
<feature type="binding site" description="axial binding residue" evidence="13">
    <location>
        <position position="194"/>
    </location>
    <ligand>
        <name>heme b</name>
        <dbReference type="ChEBI" id="CHEBI:60344"/>
    </ligand>
    <ligandPart>
        <name>Fe</name>
        <dbReference type="ChEBI" id="CHEBI:18248"/>
    </ligandPart>
</feature>
<dbReference type="AlphaFoldDB" id="A0A7J8XZ16"/>
<feature type="binding site" evidence="13">
    <location>
        <position position="91"/>
    </location>
    <ligand>
        <name>Ca(2+)</name>
        <dbReference type="ChEBI" id="CHEBI:29108"/>
        <label>1</label>
    </ligand>
</feature>
<dbReference type="Gene3D" id="1.10.520.10">
    <property type="match status" value="1"/>
</dbReference>
<comment type="function">
    <text evidence="2">Removal of H(2)O(2), oxidation of toxic reductants, biosynthesis and degradation of lignin, suberization, auxin catabolism, response to environmental stresses such as wounding, pathogen attack and oxidative stress. These functions might be dependent on each isozyme/isoform in each plant tissue.</text>
</comment>
<feature type="site" description="Transition state stabilizer" evidence="14">
    <location>
        <position position="63"/>
    </location>
</feature>
<dbReference type="EC" id="1.11.1.7" evidence="4 16"/>
<evidence type="ECO:0000256" key="8">
    <source>
        <dbReference type="ARBA" id="ARBA00023002"/>
    </source>
</evidence>
<evidence type="ECO:0000256" key="12">
    <source>
        <dbReference type="PIRSR" id="PIRSR600823-2"/>
    </source>
</evidence>
<protein>
    <recommendedName>
        <fullName evidence="4 16">Peroxidase</fullName>
        <ecNumber evidence="4 16">1.11.1.7</ecNumber>
    </recommendedName>
</protein>
<dbReference type="InterPro" id="IPR033905">
    <property type="entry name" value="Secretory_peroxidase"/>
</dbReference>
<dbReference type="Pfam" id="PF00141">
    <property type="entry name" value="peroxidase"/>
    <property type="match status" value="1"/>
</dbReference>
<evidence type="ECO:0000256" key="15">
    <source>
        <dbReference type="PIRSR" id="PIRSR600823-5"/>
    </source>
</evidence>
<evidence type="ECO:0000256" key="13">
    <source>
        <dbReference type="PIRSR" id="PIRSR600823-3"/>
    </source>
</evidence>
<proteinExistence type="inferred from homology"/>
<feature type="binding site" evidence="13">
    <location>
        <position position="247"/>
    </location>
    <ligand>
        <name>Ca(2+)</name>
        <dbReference type="ChEBI" id="CHEBI:29108"/>
        <label>2</label>
    </ligand>
</feature>
<dbReference type="InterPro" id="IPR000823">
    <property type="entry name" value="Peroxidase_pln"/>
</dbReference>
<accession>A0A7J8XZ16</accession>
<organism evidence="18 19">
    <name type="scientific">Gossypium aridum</name>
    <name type="common">American cotton</name>
    <name type="synonym">Erioxylum aridum</name>
    <dbReference type="NCBI Taxonomy" id="34290"/>
    <lineage>
        <taxon>Eukaryota</taxon>
        <taxon>Viridiplantae</taxon>
        <taxon>Streptophyta</taxon>
        <taxon>Embryophyta</taxon>
        <taxon>Tracheophyta</taxon>
        <taxon>Spermatophyta</taxon>
        <taxon>Magnoliopsida</taxon>
        <taxon>eudicotyledons</taxon>
        <taxon>Gunneridae</taxon>
        <taxon>Pentapetalae</taxon>
        <taxon>rosids</taxon>
        <taxon>malvids</taxon>
        <taxon>Malvales</taxon>
        <taxon>Malvaceae</taxon>
        <taxon>Malvoideae</taxon>
        <taxon>Gossypium</taxon>
    </lineage>
</organism>
<sequence length="321" mass="34241">MMPSFRMTTTFVLLAGMILGGSKAQQLIPTFYGNTCPNLTTIVGGVLQQAVQSDIRIGAKLIRAHFHDCMVDGCDGSLLLDNDAANGIVSEKDATPNQTIDVDIVDDIKTALENACPGLVSCADILALGSQIGVSLAGGPTWQVPLGRRDSRTANQDGTSAIPSPFDDFSVLQRKFRDVGLDDSTDLVALSGAHTFGRAQCQTFSSRIGTDPTLDPTFSDVLAQICPQGGNVNALANLDSSTADDFDNNYYTNLQNNRGLLQTDQSLFSTTKASTVAIVNRFAGSQRNFFDAFVQSMINMGNISPLTGSNGEIRANCRRIN</sequence>
<keyword evidence="10 15" id="KW-1015">Disulfide bond</keyword>
<keyword evidence="13 16" id="KW-0106">Calcium</keyword>
<evidence type="ECO:0000256" key="4">
    <source>
        <dbReference type="ARBA" id="ARBA00012313"/>
    </source>
</evidence>
<evidence type="ECO:0000256" key="10">
    <source>
        <dbReference type="ARBA" id="ARBA00023157"/>
    </source>
</evidence>
<comment type="similarity">
    <text evidence="3">Belongs to the peroxidase family. Ascorbate peroxidase subfamily.</text>
</comment>
<dbReference type="Gene3D" id="1.10.420.10">
    <property type="entry name" value="Peroxidase, domain 2"/>
    <property type="match status" value="1"/>
</dbReference>
<feature type="binding site" evidence="13">
    <location>
        <position position="195"/>
    </location>
    <ligand>
        <name>Ca(2+)</name>
        <dbReference type="ChEBI" id="CHEBI:29108"/>
        <label>2</label>
    </ligand>
</feature>
<evidence type="ECO:0000256" key="11">
    <source>
        <dbReference type="PIRSR" id="PIRSR600823-1"/>
    </source>
</evidence>
<evidence type="ECO:0000256" key="16">
    <source>
        <dbReference type="RuleBase" id="RU362060"/>
    </source>
</evidence>
<evidence type="ECO:0000256" key="6">
    <source>
        <dbReference type="ARBA" id="ARBA00022617"/>
    </source>
</evidence>
<feature type="signal peptide" evidence="16">
    <location>
        <begin position="1"/>
        <end position="24"/>
    </location>
</feature>
<dbReference type="InterPro" id="IPR019793">
    <property type="entry name" value="Peroxidases_heam-ligand_BS"/>
</dbReference>
<dbReference type="GO" id="GO:0042744">
    <property type="term" value="P:hydrogen peroxide catabolic process"/>
    <property type="evidence" value="ECO:0007669"/>
    <property type="project" value="UniProtKB-KW"/>
</dbReference>
<feature type="binding site" evidence="13">
    <location>
        <position position="242"/>
    </location>
    <ligand>
        <name>Ca(2+)</name>
        <dbReference type="ChEBI" id="CHEBI:29108"/>
        <label>2</label>
    </ligand>
</feature>
<dbReference type="InterPro" id="IPR019794">
    <property type="entry name" value="Peroxidases_AS"/>
</dbReference>
<keyword evidence="16" id="KW-0732">Signal</keyword>
<evidence type="ECO:0000256" key="3">
    <source>
        <dbReference type="ARBA" id="ARBA00006873"/>
    </source>
</evidence>
<keyword evidence="8 16" id="KW-0560">Oxidoreductase</keyword>
<comment type="cofactor">
    <cofactor evidence="13 16">
        <name>Ca(2+)</name>
        <dbReference type="ChEBI" id="CHEBI:29108"/>
    </cofactor>
    <text evidence="13 16">Binds 2 calcium ions per subunit.</text>
</comment>
<dbReference type="GO" id="GO:0020037">
    <property type="term" value="F:heme binding"/>
    <property type="evidence" value="ECO:0007669"/>
    <property type="project" value="UniProtKB-UniRule"/>
</dbReference>
<dbReference type="FunFam" id="1.10.420.10:FF:000001">
    <property type="entry name" value="Peroxidase"/>
    <property type="match status" value="1"/>
</dbReference>
<dbReference type="GO" id="GO:0006979">
    <property type="term" value="P:response to oxidative stress"/>
    <property type="evidence" value="ECO:0007669"/>
    <property type="project" value="UniProtKB-UniRule"/>
</dbReference>
<dbReference type="PROSITE" id="PS00435">
    <property type="entry name" value="PEROXIDASE_1"/>
    <property type="match status" value="1"/>
</dbReference>
<feature type="chain" id="PRO_5029943633" description="Peroxidase" evidence="16">
    <location>
        <begin position="25"/>
        <end position="321"/>
    </location>
</feature>
<dbReference type="InterPro" id="IPR002016">
    <property type="entry name" value="Haem_peroxidase"/>
</dbReference>
<dbReference type="PROSITE" id="PS00436">
    <property type="entry name" value="PEROXIDASE_2"/>
    <property type="match status" value="1"/>
</dbReference>
<feature type="binding site" evidence="13">
    <location>
        <position position="239"/>
    </location>
    <ligand>
        <name>Ca(2+)</name>
        <dbReference type="ChEBI" id="CHEBI:29108"/>
        <label>2</label>
    </ligand>
</feature>
<comment type="similarity">
    <text evidence="16">Belongs to the peroxidase family. Classical plant (class III) peroxidase subfamily.</text>
</comment>
<evidence type="ECO:0000256" key="2">
    <source>
        <dbReference type="ARBA" id="ARBA00002322"/>
    </source>
</evidence>
<evidence type="ECO:0000256" key="9">
    <source>
        <dbReference type="ARBA" id="ARBA00023004"/>
    </source>
</evidence>
<keyword evidence="19" id="KW-1185">Reference proteome</keyword>
<reference evidence="18 19" key="1">
    <citation type="journal article" date="2019" name="Genome Biol. Evol.">
        <title>Insights into the evolution of the New World diploid cottons (Gossypium, subgenus Houzingenia) based on genome sequencing.</title>
        <authorList>
            <person name="Grover C.E."/>
            <person name="Arick M.A. 2nd"/>
            <person name="Thrash A."/>
            <person name="Conover J.L."/>
            <person name="Sanders W.S."/>
            <person name="Peterson D.G."/>
            <person name="Frelichowski J.E."/>
            <person name="Scheffler J.A."/>
            <person name="Scheffler B.E."/>
            <person name="Wendel J.F."/>
        </authorList>
    </citation>
    <scope>NUCLEOTIDE SEQUENCE [LARGE SCALE GENOMIC DNA]</scope>
    <source>
        <strain evidence="18">185</strain>
        <tissue evidence="18">Leaf</tissue>
    </source>
</reference>
<feature type="active site" description="Proton acceptor" evidence="11">
    <location>
        <position position="67"/>
    </location>
</feature>
<comment type="subcellular location">
    <subcellularLocation>
        <location evidence="16">Secreted</location>
    </subcellularLocation>
</comment>
<keyword evidence="16" id="KW-0964">Secreted</keyword>
<evidence type="ECO:0000256" key="14">
    <source>
        <dbReference type="PIRSR" id="PIRSR600823-4"/>
    </source>
</evidence>
<dbReference type="PANTHER" id="PTHR31388">
    <property type="entry name" value="PEROXIDASE 72-RELATED"/>
    <property type="match status" value="1"/>
</dbReference>
<dbReference type="PRINTS" id="PR00461">
    <property type="entry name" value="PLPEROXIDASE"/>
</dbReference>
<feature type="disulfide bond" evidence="15">
    <location>
        <begin position="69"/>
        <end position="74"/>
    </location>
</feature>
<keyword evidence="16" id="KW-0376">Hydrogen peroxide</keyword>
<feature type="binding site" evidence="13">
    <location>
        <position position="77"/>
    </location>
    <ligand>
        <name>Ca(2+)</name>
        <dbReference type="ChEBI" id="CHEBI:29108"/>
        <label>1</label>
    </ligand>
</feature>
<evidence type="ECO:0000259" key="17">
    <source>
        <dbReference type="PROSITE" id="PS50873"/>
    </source>
</evidence>
<comment type="cofactor">
    <cofactor evidence="13 16">
        <name>heme b</name>
        <dbReference type="ChEBI" id="CHEBI:60344"/>
    </cofactor>
    <text evidence="13 16">Binds 1 heme b (iron(II)-protoporphyrin IX) group per subunit.</text>
</comment>
<dbReference type="SUPFAM" id="SSF48113">
    <property type="entry name" value="Heme-dependent peroxidases"/>
    <property type="match status" value="1"/>
</dbReference>
<feature type="disulfide bond" evidence="15">
    <location>
        <begin position="122"/>
        <end position="317"/>
    </location>
</feature>
<name>A0A7J8XZ16_GOSAI</name>
<evidence type="ECO:0000256" key="5">
    <source>
        <dbReference type="ARBA" id="ARBA00022559"/>
    </source>
</evidence>
<feature type="disulfide bond" evidence="15">
    <location>
        <begin position="36"/>
        <end position="116"/>
    </location>
</feature>
<feature type="binding site" evidence="13">
    <location>
        <position position="71"/>
    </location>
    <ligand>
        <name>Ca(2+)</name>
        <dbReference type="ChEBI" id="CHEBI:29108"/>
        <label>1</label>
    </ligand>
</feature>
<comment type="caution">
    <text evidence="18">The sequence shown here is derived from an EMBL/GenBank/DDBJ whole genome shotgun (WGS) entry which is preliminary data.</text>
</comment>
<dbReference type="GO" id="GO:0005576">
    <property type="term" value="C:extracellular region"/>
    <property type="evidence" value="ECO:0007669"/>
    <property type="project" value="UniProtKB-SubCell"/>
</dbReference>
<keyword evidence="7 13" id="KW-0479">Metal-binding</keyword>
<evidence type="ECO:0000256" key="1">
    <source>
        <dbReference type="ARBA" id="ARBA00000189"/>
    </source>
</evidence>
<feature type="disulfide bond" evidence="15">
    <location>
        <begin position="201"/>
        <end position="226"/>
    </location>
</feature>
<dbReference type="Proteomes" id="UP000593577">
    <property type="component" value="Unassembled WGS sequence"/>
</dbReference>
<feature type="domain" description="Plant heme peroxidase family profile" evidence="17">
    <location>
        <begin position="26"/>
        <end position="321"/>
    </location>
</feature>
<keyword evidence="9 13" id="KW-0408">Iron</keyword>
<feature type="binding site" evidence="13">
    <location>
        <position position="68"/>
    </location>
    <ligand>
        <name>Ca(2+)</name>
        <dbReference type="ChEBI" id="CHEBI:29108"/>
        <label>1</label>
    </ligand>
</feature>
<evidence type="ECO:0000313" key="18">
    <source>
        <dbReference type="EMBL" id="MBA0692034.1"/>
    </source>
</evidence>
<feature type="binding site" evidence="13">
    <location>
        <position position="75"/>
    </location>
    <ligand>
        <name>Ca(2+)</name>
        <dbReference type="ChEBI" id="CHEBI:29108"/>
        <label>1</label>
    </ligand>
</feature>